<evidence type="ECO:0000256" key="5">
    <source>
        <dbReference type="ARBA" id="ARBA00023288"/>
    </source>
</evidence>
<organism evidence="8 9">
    <name type="scientific">Candidatus Aquirickettsiella gammari</name>
    <dbReference type="NCBI Taxonomy" id="2016198"/>
    <lineage>
        <taxon>Bacteria</taxon>
        <taxon>Pseudomonadati</taxon>
        <taxon>Pseudomonadota</taxon>
        <taxon>Gammaproteobacteria</taxon>
        <taxon>Legionellales</taxon>
        <taxon>Coxiellaceae</taxon>
        <taxon>Candidatus Aquirickettsiella</taxon>
    </lineage>
</organism>
<dbReference type="EMBL" id="NMOS02000005">
    <property type="protein sequence ID" value="RDH40715.1"/>
    <property type="molecule type" value="Genomic_DNA"/>
</dbReference>
<evidence type="ECO:0000256" key="2">
    <source>
        <dbReference type="ARBA" id="ARBA00023136"/>
    </source>
</evidence>
<dbReference type="HAMAP" id="MF_00922">
    <property type="entry name" value="OM_assembly_BamD"/>
    <property type="match status" value="1"/>
</dbReference>
<comment type="caution">
    <text evidence="8">The sequence shown here is derived from an EMBL/GenBank/DDBJ whole genome shotgun (WGS) entry which is preliminary data.</text>
</comment>
<evidence type="ECO:0000256" key="6">
    <source>
        <dbReference type="HAMAP-Rule" id="MF_00922"/>
    </source>
</evidence>
<protein>
    <recommendedName>
        <fullName evidence="6">Outer membrane protein assembly factor BamD</fullName>
    </recommendedName>
</protein>
<dbReference type="GO" id="GO:0051205">
    <property type="term" value="P:protein insertion into membrane"/>
    <property type="evidence" value="ECO:0007669"/>
    <property type="project" value="UniProtKB-UniRule"/>
</dbReference>
<evidence type="ECO:0000313" key="8">
    <source>
        <dbReference type="EMBL" id="RDH40715.1"/>
    </source>
</evidence>
<gene>
    <name evidence="6" type="primary">bamD</name>
    <name evidence="8" type="ORF">CFE62_002550</name>
</gene>
<dbReference type="NCBIfam" id="TIGR03302">
    <property type="entry name" value="OM_YfiO"/>
    <property type="match status" value="1"/>
</dbReference>
<dbReference type="InterPro" id="IPR039565">
    <property type="entry name" value="BamD-like"/>
</dbReference>
<keyword evidence="9" id="KW-1185">Reference proteome</keyword>
<comment type="subcellular location">
    <subcellularLocation>
        <location evidence="6">Cell outer membrane</location>
    </subcellularLocation>
</comment>
<proteinExistence type="inferred from homology"/>
<evidence type="ECO:0000256" key="3">
    <source>
        <dbReference type="ARBA" id="ARBA00023139"/>
    </source>
</evidence>
<accession>A0A370CIS8</accession>
<keyword evidence="5" id="KW-0449">Lipoprotein</keyword>
<dbReference type="GO" id="GO:0043165">
    <property type="term" value="P:Gram-negative-bacterium-type cell outer membrane assembly"/>
    <property type="evidence" value="ECO:0007669"/>
    <property type="project" value="UniProtKB-UniRule"/>
</dbReference>
<evidence type="ECO:0000256" key="4">
    <source>
        <dbReference type="ARBA" id="ARBA00023237"/>
    </source>
</evidence>
<dbReference type="PANTHER" id="PTHR37423">
    <property type="entry name" value="SOLUBLE LYTIC MUREIN TRANSGLYCOSYLASE-RELATED"/>
    <property type="match status" value="1"/>
</dbReference>
<comment type="similarity">
    <text evidence="6">Belongs to the BamD family.</text>
</comment>
<keyword evidence="4 6" id="KW-0998">Cell outer membrane</keyword>
<dbReference type="CDD" id="cd15830">
    <property type="entry name" value="BamD"/>
    <property type="match status" value="1"/>
</dbReference>
<keyword evidence="2 6" id="KW-0472">Membrane</keyword>
<keyword evidence="3" id="KW-0564">Palmitate</keyword>
<reference evidence="8 9" key="1">
    <citation type="journal article" date="2017" name="Int. J. Syst. Evol. Microbiol.">
        <title>Aquarickettsiella crustaci n. gen. n. sp. (Gammaproteobacteria: Legionellales: Coxiellaceae); a bacterial pathogen of the freshwater crustacean: Gammarus fossarum (Malacostraca: Amphipoda).</title>
        <authorList>
            <person name="Bojko J."/>
            <person name="Dunn A.M."/>
            <person name="Stebbing P.D."/>
            <person name="Van Aerle R."/>
            <person name="Bacela-Spychalska K."/>
            <person name="Bean T.P."/>
            <person name="Stentiford G.D."/>
        </authorList>
    </citation>
    <scope>NUCLEOTIDE SEQUENCE [LARGE SCALE GENOMIC DNA]</scope>
    <source>
        <strain evidence="8">RA15029</strain>
    </source>
</reference>
<dbReference type="Proteomes" id="UP000226429">
    <property type="component" value="Unassembled WGS sequence"/>
</dbReference>
<reference evidence="8 9" key="2">
    <citation type="journal article" date="2018" name="J. Invertebr. Pathol.">
        <title>'Candidatus Aquirickettsiella gammari' (Gammaproteobacteria: Legionellales: Coxiellaceae): A bacterial pathogen of the freshwater crustacean Gammarus fossarum (Malacostraca: Amphipoda).</title>
        <authorList>
            <person name="Bojko J."/>
            <person name="Dunn A.M."/>
            <person name="Stebbing P.D."/>
            <person name="van Aerle R."/>
            <person name="Bacela-Spychalska K."/>
            <person name="Bean T.P."/>
            <person name="Urrutia A."/>
            <person name="Stentiford G.D."/>
        </authorList>
    </citation>
    <scope>NUCLEOTIDE SEQUENCE [LARGE SCALE GENOMIC DNA]</scope>
    <source>
        <strain evidence="8">RA15029</strain>
    </source>
</reference>
<sequence length="242" mass="28157">MLFMLAACASHSNDPFIAFKGQPVGQVYQNAKTSLLDHNYSQAIKAYEALDVLYPFNRYSEQAQLELIYCSYQDGDSPSAKVAAERFIHLYPNSVHSDYAYYMQAVSDMDQDRGWYLRYIPIDLSLRYPGTMRLGYHEFAELINRYPNSRYAPDARQRMVYLRNLFASYELHIADYYFRRKAYVAAANRANEIIHHYQGAPEVQKALVIMIKAYRILGLEELARQSLAVFRLNYPDADYESI</sequence>
<evidence type="ECO:0000313" key="9">
    <source>
        <dbReference type="Proteomes" id="UP000226429"/>
    </source>
</evidence>
<keyword evidence="1 6" id="KW-0732">Signal</keyword>
<dbReference type="InterPro" id="IPR017689">
    <property type="entry name" value="BamD"/>
</dbReference>
<name>A0A370CIS8_9COXI</name>
<dbReference type="Gene3D" id="1.25.40.10">
    <property type="entry name" value="Tetratricopeptide repeat domain"/>
    <property type="match status" value="1"/>
</dbReference>
<dbReference type="Pfam" id="PF13525">
    <property type="entry name" value="YfiO"/>
    <property type="match status" value="1"/>
</dbReference>
<evidence type="ECO:0000256" key="1">
    <source>
        <dbReference type="ARBA" id="ARBA00022729"/>
    </source>
</evidence>
<dbReference type="GO" id="GO:1990063">
    <property type="term" value="C:Bam protein complex"/>
    <property type="evidence" value="ECO:0007669"/>
    <property type="project" value="TreeGrafter"/>
</dbReference>
<comment type="subunit">
    <text evidence="6">Part of the Bam complex.</text>
</comment>
<evidence type="ECO:0000259" key="7">
    <source>
        <dbReference type="Pfam" id="PF13525"/>
    </source>
</evidence>
<comment type="function">
    <text evidence="6">Part of the outer membrane protein assembly complex, which is involved in assembly and insertion of beta-barrel proteins into the outer membrane.</text>
</comment>
<dbReference type="AlphaFoldDB" id="A0A370CIS8"/>
<feature type="domain" description="Outer membrane lipoprotein BamD-like" evidence="7">
    <location>
        <begin position="24"/>
        <end position="226"/>
    </location>
</feature>
<dbReference type="InterPro" id="IPR011990">
    <property type="entry name" value="TPR-like_helical_dom_sf"/>
</dbReference>
<dbReference type="PANTHER" id="PTHR37423:SF1">
    <property type="entry name" value="OUTER MEMBRANE PROTEIN ASSEMBLY FACTOR BAMD"/>
    <property type="match status" value="1"/>
</dbReference>